<dbReference type="GO" id="GO:0043565">
    <property type="term" value="F:sequence-specific DNA binding"/>
    <property type="evidence" value="ECO:0007669"/>
    <property type="project" value="InterPro"/>
</dbReference>
<feature type="domain" description="HTH araC/xylS-type" evidence="5">
    <location>
        <begin position="219"/>
        <end position="317"/>
    </location>
</feature>
<dbReference type="Pfam" id="PF12852">
    <property type="entry name" value="Cupin_6"/>
    <property type="match status" value="1"/>
</dbReference>
<keyword evidence="1" id="KW-0805">Transcription regulation</keyword>
<dbReference type="InterPro" id="IPR009057">
    <property type="entry name" value="Homeodomain-like_sf"/>
</dbReference>
<dbReference type="PROSITE" id="PS01124">
    <property type="entry name" value="HTH_ARAC_FAMILY_2"/>
    <property type="match status" value="1"/>
</dbReference>
<accession>A0A839DTD3</accession>
<dbReference type="SMART" id="SM00342">
    <property type="entry name" value="HTH_ARAC"/>
    <property type="match status" value="1"/>
</dbReference>
<evidence type="ECO:0000256" key="1">
    <source>
        <dbReference type="ARBA" id="ARBA00023015"/>
    </source>
</evidence>
<evidence type="ECO:0000256" key="2">
    <source>
        <dbReference type="ARBA" id="ARBA00023125"/>
    </source>
</evidence>
<keyword evidence="2 6" id="KW-0238">DNA-binding</keyword>
<dbReference type="PANTHER" id="PTHR46796:SF13">
    <property type="entry name" value="HTH-TYPE TRANSCRIPTIONAL ACTIVATOR RHAS"/>
    <property type="match status" value="1"/>
</dbReference>
<organism evidence="6 7">
    <name type="scientific">Halosaccharopolyspora lacisalsi</name>
    <dbReference type="NCBI Taxonomy" id="1000566"/>
    <lineage>
        <taxon>Bacteria</taxon>
        <taxon>Bacillati</taxon>
        <taxon>Actinomycetota</taxon>
        <taxon>Actinomycetes</taxon>
        <taxon>Pseudonocardiales</taxon>
        <taxon>Pseudonocardiaceae</taxon>
        <taxon>Halosaccharopolyspora</taxon>
    </lineage>
</organism>
<dbReference type="InterPro" id="IPR018062">
    <property type="entry name" value="HTH_AraC-typ_CS"/>
</dbReference>
<dbReference type="SUPFAM" id="SSF46689">
    <property type="entry name" value="Homeodomain-like"/>
    <property type="match status" value="2"/>
</dbReference>
<dbReference type="GO" id="GO:0003700">
    <property type="term" value="F:DNA-binding transcription factor activity"/>
    <property type="evidence" value="ECO:0007669"/>
    <property type="project" value="InterPro"/>
</dbReference>
<reference evidence="6 7" key="1">
    <citation type="submission" date="2020-07" db="EMBL/GenBank/DDBJ databases">
        <title>Sequencing the genomes of 1000 actinobacteria strains.</title>
        <authorList>
            <person name="Klenk H.-P."/>
        </authorList>
    </citation>
    <scope>NUCLEOTIDE SEQUENCE [LARGE SCALE GENOMIC DNA]</scope>
    <source>
        <strain evidence="6 7">DSM 45975</strain>
    </source>
</reference>
<evidence type="ECO:0000313" key="6">
    <source>
        <dbReference type="EMBL" id="MBA8824764.1"/>
    </source>
</evidence>
<dbReference type="Pfam" id="PF12833">
    <property type="entry name" value="HTH_18"/>
    <property type="match status" value="1"/>
</dbReference>
<dbReference type="InterPro" id="IPR018060">
    <property type="entry name" value="HTH_AraC"/>
</dbReference>
<feature type="compositionally biased region" description="Polar residues" evidence="4">
    <location>
        <begin position="309"/>
        <end position="328"/>
    </location>
</feature>
<keyword evidence="3" id="KW-0804">Transcription</keyword>
<sequence>MEPLTSLLSGARARGAFVLRTVQSPPWSVHVRDSAPLSVVTVARGAPWVVPDAGDPVLLDSGDIAMMRGPDPFTFTDDLRTPVDVIIHPGPRRTTAAGAQLHTTADNGVRTWVNGVGPAGADVDGSSMLLIGKYREPSEIAAWLLSALPPLLVIPKEFHAESALVSLFAQEIARDEPGQDLVLDRLLDLLVVAVLRAWFTRPDAAAPAWYQAHGDPVVGPALRLIHGDPSHPWTVNALARRTAVSRATLARRFTNLVGTPPIAYLTDWRLDLAADLLSNTEAPIESIAHQVGYNNAFALSAAFKRSRGVSPQQHRMSSSRSAPRTTPD</sequence>
<dbReference type="InterPro" id="IPR050204">
    <property type="entry name" value="AraC_XylS_family_regulators"/>
</dbReference>
<protein>
    <submittedName>
        <fullName evidence="6">AraC-like DNA-binding protein</fullName>
    </submittedName>
</protein>
<dbReference type="PANTHER" id="PTHR46796">
    <property type="entry name" value="HTH-TYPE TRANSCRIPTIONAL ACTIVATOR RHAS-RELATED"/>
    <property type="match status" value="1"/>
</dbReference>
<dbReference type="Proteomes" id="UP000569329">
    <property type="component" value="Unassembled WGS sequence"/>
</dbReference>
<dbReference type="AlphaFoldDB" id="A0A839DTD3"/>
<dbReference type="EMBL" id="JACGWZ010000002">
    <property type="protein sequence ID" value="MBA8824764.1"/>
    <property type="molecule type" value="Genomic_DNA"/>
</dbReference>
<name>A0A839DTD3_9PSEU</name>
<gene>
    <name evidence="6" type="ORF">FHX42_002111</name>
</gene>
<feature type="region of interest" description="Disordered" evidence="4">
    <location>
        <begin position="308"/>
        <end position="328"/>
    </location>
</feature>
<evidence type="ECO:0000256" key="4">
    <source>
        <dbReference type="SAM" id="MobiDB-lite"/>
    </source>
</evidence>
<evidence type="ECO:0000313" key="7">
    <source>
        <dbReference type="Proteomes" id="UP000569329"/>
    </source>
</evidence>
<evidence type="ECO:0000259" key="5">
    <source>
        <dbReference type="PROSITE" id="PS01124"/>
    </source>
</evidence>
<dbReference type="InterPro" id="IPR032783">
    <property type="entry name" value="AraC_lig"/>
</dbReference>
<dbReference type="PROSITE" id="PS00041">
    <property type="entry name" value="HTH_ARAC_FAMILY_1"/>
    <property type="match status" value="1"/>
</dbReference>
<keyword evidence="7" id="KW-1185">Reference proteome</keyword>
<proteinExistence type="predicted"/>
<comment type="caution">
    <text evidence="6">The sequence shown here is derived from an EMBL/GenBank/DDBJ whole genome shotgun (WGS) entry which is preliminary data.</text>
</comment>
<evidence type="ECO:0000256" key="3">
    <source>
        <dbReference type="ARBA" id="ARBA00023163"/>
    </source>
</evidence>
<dbReference type="RefSeq" id="WP_182543984.1">
    <property type="nucleotide sequence ID" value="NZ_JACGWZ010000002.1"/>
</dbReference>
<dbReference type="Gene3D" id="1.10.10.60">
    <property type="entry name" value="Homeodomain-like"/>
    <property type="match status" value="2"/>
</dbReference>